<dbReference type="KEGG" id="rev:HUE57_17630"/>
<dbReference type="Proteomes" id="UP000509658">
    <property type="component" value="Chromosome"/>
</dbReference>
<evidence type="ECO:0000313" key="2">
    <source>
        <dbReference type="Proteomes" id="UP000509658"/>
    </source>
</evidence>
<organism evidence="1 2">
    <name type="scientific">Candidatus Reidiella endopervernicosa</name>
    <dbReference type="NCBI Taxonomy" id="2738883"/>
    <lineage>
        <taxon>Bacteria</taxon>
        <taxon>Pseudomonadati</taxon>
        <taxon>Pseudomonadota</taxon>
        <taxon>Gammaproteobacteria</taxon>
        <taxon>Candidatus Reidiella</taxon>
    </lineage>
</organism>
<protein>
    <submittedName>
        <fullName evidence="1">Uncharacterized protein</fullName>
    </submittedName>
</protein>
<dbReference type="EMBL" id="CP054491">
    <property type="protein sequence ID" value="QKQ27896.1"/>
    <property type="molecule type" value="Genomic_DNA"/>
</dbReference>
<evidence type="ECO:0000313" key="1">
    <source>
        <dbReference type="EMBL" id="QKQ27896.1"/>
    </source>
</evidence>
<sequence length="62" mass="7062">MAVSVDFEPVFNAVSDRINGQTLKYYRQISAAILDENTLSDLENDERWQALESISPDTPWNS</sequence>
<reference evidence="1 2" key="1">
    <citation type="submission" date="2020-05" db="EMBL/GenBank/DDBJ databases">
        <title>Horizontal transmission and recombination maintain forever young bacterial symbiont genomes.</title>
        <authorList>
            <person name="Russell S.L."/>
            <person name="Pepper-Tunick E."/>
            <person name="Svedberg J."/>
            <person name="Byrne A."/>
            <person name="Ruelas Castillo J."/>
            <person name="Vollmers C."/>
            <person name="Beinart R.A."/>
            <person name="Corbett-Detig R."/>
        </authorList>
    </citation>
    <scope>NUCLEOTIDE SEQUENCE [LARGE SCALE GENOMIC DNA]</scope>
    <source>
        <strain evidence="1">Santa_Monica_outfall</strain>
    </source>
</reference>
<name>A0A6N0I0C4_9GAMM</name>
<keyword evidence="2" id="KW-1185">Reference proteome</keyword>
<proteinExistence type="predicted"/>
<gene>
    <name evidence="1" type="ORF">HUE57_17630</name>
</gene>
<dbReference type="AlphaFoldDB" id="A0A6N0I0C4"/>
<dbReference type="RefSeq" id="WP_174673630.1">
    <property type="nucleotide sequence ID" value="NZ_CP054491.1"/>
</dbReference>
<accession>A0A6N0I0C4</accession>